<protein>
    <submittedName>
        <fullName evidence="1">Uncharacterized protein</fullName>
    </submittedName>
</protein>
<sequence>MSCQSAPAPSLCPRVPPTCAHQCHPPVPINAAQQC</sequence>
<name>A0ABN9AKK0_9NEOB</name>
<reference evidence="1" key="1">
    <citation type="submission" date="2023-05" db="EMBL/GenBank/DDBJ databases">
        <authorList>
            <person name="Stuckert A."/>
        </authorList>
    </citation>
    <scope>NUCLEOTIDE SEQUENCE</scope>
</reference>
<evidence type="ECO:0000313" key="1">
    <source>
        <dbReference type="EMBL" id="CAI9536566.1"/>
    </source>
</evidence>
<evidence type="ECO:0000313" key="2">
    <source>
        <dbReference type="Proteomes" id="UP001162483"/>
    </source>
</evidence>
<accession>A0ABN9AKK0</accession>
<comment type="caution">
    <text evidence="1">The sequence shown here is derived from an EMBL/GenBank/DDBJ whole genome shotgun (WGS) entry which is preliminary data.</text>
</comment>
<proteinExistence type="predicted"/>
<dbReference type="EMBL" id="CATNWA010000330">
    <property type="protein sequence ID" value="CAI9536566.1"/>
    <property type="molecule type" value="Genomic_DNA"/>
</dbReference>
<dbReference type="Proteomes" id="UP001162483">
    <property type="component" value="Unassembled WGS sequence"/>
</dbReference>
<feature type="non-terminal residue" evidence="1">
    <location>
        <position position="35"/>
    </location>
</feature>
<keyword evidence="2" id="KW-1185">Reference proteome</keyword>
<organism evidence="1 2">
    <name type="scientific">Staurois parvus</name>
    <dbReference type="NCBI Taxonomy" id="386267"/>
    <lineage>
        <taxon>Eukaryota</taxon>
        <taxon>Metazoa</taxon>
        <taxon>Chordata</taxon>
        <taxon>Craniata</taxon>
        <taxon>Vertebrata</taxon>
        <taxon>Euteleostomi</taxon>
        <taxon>Amphibia</taxon>
        <taxon>Batrachia</taxon>
        <taxon>Anura</taxon>
        <taxon>Neobatrachia</taxon>
        <taxon>Ranoidea</taxon>
        <taxon>Ranidae</taxon>
        <taxon>Staurois</taxon>
    </lineage>
</organism>
<gene>
    <name evidence="1" type="ORF">SPARVUS_LOCUS1043809</name>
</gene>